<dbReference type="AlphaFoldDB" id="A0A5E4ESY8"/>
<keyword evidence="9" id="KW-1185">Reference proteome</keyword>
<dbReference type="Proteomes" id="UP001054821">
    <property type="component" value="Chromosome 8"/>
</dbReference>
<dbReference type="InParanoid" id="A0A5E4ESY8"/>
<evidence type="ECO:0000259" key="4">
    <source>
        <dbReference type="Pfam" id="PF00931"/>
    </source>
</evidence>
<evidence type="ECO:0000313" key="7">
    <source>
        <dbReference type="EMBL" id="VVA18220.1"/>
    </source>
</evidence>
<gene>
    <name evidence="7" type="ORF">ALMOND_2B013542</name>
    <name evidence="6" type="ORF">L3X38_043840</name>
</gene>
<protein>
    <submittedName>
        <fullName evidence="7">PREDICTED: disease</fullName>
    </submittedName>
</protein>
<keyword evidence="1" id="KW-0677">Repeat</keyword>
<dbReference type="Proteomes" id="UP000327085">
    <property type="component" value="Chromosome 8"/>
</dbReference>
<reference evidence="8" key="2">
    <citation type="journal article" date="2020" name="Plant J.">
        <title>Transposons played a major role in the diversification between the closely related almond and peach genomes: results from the almond genome sequence.</title>
        <authorList>
            <person name="Alioto T."/>
            <person name="Alexiou K.G."/>
            <person name="Bardil A."/>
            <person name="Barteri F."/>
            <person name="Castanera R."/>
            <person name="Cruz F."/>
            <person name="Dhingra A."/>
            <person name="Duval H."/>
            <person name="Fernandez I Marti A."/>
            <person name="Frias L."/>
            <person name="Galan B."/>
            <person name="Garcia J.L."/>
            <person name="Howad W."/>
            <person name="Gomez-Garrido J."/>
            <person name="Gut M."/>
            <person name="Julca I."/>
            <person name="Morata J."/>
            <person name="Puigdomenech P."/>
            <person name="Ribeca P."/>
            <person name="Rubio Cabetas M.J."/>
            <person name="Vlasova A."/>
            <person name="Wirthensohn M."/>
            <person name="Garcia-Mas J."/>
            <person name="Gabaldon T."/>
            <person name="Casacuberta J.M."/>
            <person name="Arus P."/>
        </authorList>
    </citation>
    <scope>NUCLEOTIDE SEQUENCE [LARGE SCALE GENOMIC DNA]</scope>
    <source>
        <strain evidence="8">cv. Texas</strain>
    </source>
</reference>
<evidence type="ECO:0000313" key="9">
    <source>
        <dbReference type="Proteomes" id="UP001054821"/>
    </source>
</evidence>
<dbReference type="InterPro" id="IPR002182">
    <property type="entry name" value="NB-ARC"/>
</dbReference>
<evidence type="ECO:0000313" key="6">
    <source>
        <dbReference type="EMBL" id="KAI5314664.1"/>
    </source>
</evidence>
<reference evidence="6 9" key="3">
    <citation type="journal article" date="2022" name="G3 (Bethesda)">
        <title>Whole-genome sequence and methylome profiling of the almond [Prunus dulcis (Mill.) D.A. Webb] cultivar 'Nonpareil'.</title>
        <authorList>
            <person name="D'Amico-Willman K.M."/>
            <person name="Ouma W.Z."/>
            <person name="Meulia T."/>
            <person name="Sideli G.M."/>
            <person name="Gradziel T.M."/>
            <person name="Fresnedo-Ramirez J."/>
        </authorList>
    </citation>
    <scope>NUCLEOTIDE SEQUENCE [LARGE SCALE GENOMIC DNA]</scope>
    <source>
        <strain evidence="6">Clone GOH B32 T37-40</strain>
    </source>
</reference>
<evidence type="ECO:0000256" key="3">
    <source>
        <dbReference type="ARBA" id="ARBA00022821"/>
    </source>
</evidence>
<feature type="domain" description="Disease resistance N-terminal" evidence="5">
    <location>
        <begin position="5"/>
        <end position="53"/>
    </location>
</feature>
<proteinExistence type="predicted"/>
<dbReference type="EMBL" id="JAJFAZ020000008">
    <property type="protein sequence ID" value="KAI5314664.1"/>
    <property type="molecule type" value="Genomic_DNA"/>
</dbReference>
<dbReference type="OMA" id="ECVATWV"/>
<evidence type="ECO:0000313" key="8">
    <source>
        <dbReference type="Proteomes" id="UP000327085"/>
    </source>
</evidence>
<dbReference type="InterPro" id="IPR027417">
    <property type="entry name" value="P-loop_NTPase"/>
</dbReference>
<dbReference type="EMBL" id="CABIKO010000029">
    <property type="protein sequence ID" value="VVA18220.1"/>
    <property type="molecule type" value="Genomic_DNA"/>
</dbReference>
<dbReference type="SUPFAM" id="SSF52540">
    <property type="entry name" value="P-loop containing nucleoside triphosphate hydrolases"/>
    <property type="match status" value="1"/>
</dbReference>
<accession>A0A5E4ESY8</accession>
<name>A0A5E4ESY8_PRUDU</name>
<dbReference type="InterPro" id="IPR041118">
    <property type="entry name" value="Rx_N"/>
</dbReference>
<dbReference type="Pfam" id="PF00931">
    <property type="entry name" value="NB-ARC"/>
    <property type="match status" value="1"/>
</dbReference>
<keyword evidence="3" id="KW-0611">Plant defense</keyword>
<dbReference type="PANTHER" id="PTHR19338">
    <property type="entry name" value="TRANSLOCASE OF INNER MITOCHONDRIAL MEMBRANE 13 HOMOLOG"/>
    <property type="match status" value="1"/>
</dbReference>
<dbReference type="GO" id="GO:0043531">
    <property type="term" value="F:ADP binding"/>
    <property type="evidence" value="ECO:0007669"/>
    <property type="project" value="InterPro"/>
</dbReference>
<sequence length="296" mass="33839">MTEFVVSTVVGKLTNWITEEALLLEGVGDKVEQLRDELRWMQSFLKDADAECYRNYIAKAASRSSWNIPAKLINLYEVGLGKKIGKIQSRIRNISSQQDHFGITTGREGSEGTIASANERLRWWRQTSPSIEKDDLVDLIEDTKALLRQLSRMEPRRRVVSIVGMGCLSKTTLAKKLYNNSDIKYQFDCQAFVYMSKDYSRETLERIIVATSPDCNMDDLKKLEEEALVLKLHQLLKLERDEVSSCSLGNRGRKRDDGEMQWSATRSGGAWRIIVHEKEDSRGMETHASKHHLASH</sequence>
<dbReference type="Gene3D" id="3.40.50.300">
    <property type="entry name" value="P-loop containing nucleotide triphosphate hydrolases"/>
    <property type="match status" value="1"/>
</dbReference>
<evidence type="ECO:0000256" key="2">
    <source>
        <dbReference type="ARBA" id="ARBA00022741"/>
    </source>
</evidence>
<dbReference type="Pfam" id="PF18052">
    <property type="entry name" value="Rx_N"/>
    <property type="match status" value="1"/>
</dbReference>
<reference evidence="7" key="1">
    <citation type="submission" date="2019-07" db="EMBL/GenBank/DDBJ databases">
        <authorList>
            <person name="Alioto T."/>
            <person name="Alioto T."/>
            <person name="Gomez Garrido J."/>
        </authorList>
    </citation>
    <scope>NUCLEOTIDE SEQUENCE</scope>
</reference>
<feature type="domain" description="NB-ARC" evidence="4">
    <location>
        <begin position="144"/>
        <end position="239"/>
    </location>
</feature>
<dbReference type="InterPro" id="IPR038005">
    <property type="entry name" value="RX-like_CC"/>
</dbReference>
<dbReference type="CDD" id="cd14798">
    <property type="entry name" value="RX-CC_like"/>
    <property type="match status" value="1"/>
</dbReference>
<evidence type="ECO:0000256" key="1">
    <source>
        <dbReference type="ARBA" id="ARBA00022737"/>
    </source>
</evidence>
<evidence type="ECO:0000259" key="5">
    <source>
        <dbReference type="Pfam" id="PF18052"/>
    </source>
</evidence>
<keyword evidence="2" id="KW-0547">Nucleotide-binding</keyword>
<dbReference type="GO" id="GO:0006952">
    <property type="term" value="P:defense response"/>
    <property type="evidence" value="ECO:0007669"/>
    <property type="project" value="UniProtKB-KW"/>
</dbReference>
<organism evidence="7 8">
    <name type="scientific">Prunus dulcis</name>
    <name type="common">Almond</name>
    <name type="synonym">Amygdalus dulcis</name>
    <dbReference type="NCBI Taxonomy" id="3755"/>
    <lineage>
        <taxon>Eukaryota</taxon>
        <taxon>Viridiplantae</taxon>
        <taxon>Streptophyta</taxon>
        <taxon>Embryophyta</taxon>
        <taxon>Tracheophyta</taxon>
        <taxon>Spermatophyta</taxon>
        <taxon>Magnoliopsida</taxon>
        <taxon>eudicotyledons</taxon>
        <taxon>Gunneridae</taxon>
        <taxon>Pentapetalae</taxon>
        <taxon>rosids</taxon>
        <taxon>fabids</taxon>
        <taxon>Rosales</taxon>
        <taxon>Rosaceae</taxon>
        <taxon>Amygdaloideae</taxon>
        <taxon>Amygdaleae</taxon>
        <taxon>Prunus</taxon>
    </lineage>
</organism>
<dbReference type="Gene3D" id="1.20.5.4130">
    <property type="match status" value="1"/>
</dbReference>
<dbReference type="PANTHER" id="PTHR19338:SF0">
    <property type="entry name" value="MITOCHONDRIAL IMPORT INNER MEMBRANE TRANSLOCASE SUBUNIT TIM13"/>
    <property type="match status" value="1"/>
</dbReference>
<dbReference type="Gramene" id="VVA18220">
    <property type="protein sequence ID" value="VVA18220"/>
    <property type="gene ID" value="Prudul26B013542"/>
</dbReference>